<protein>
    <submittedName>
        <fullName evidence="4">DnaJ-class molecular chaperone</fullName>
    </submittedName>
</protein>
<evidence type="ECO:0000256" key="2">
    <source>
        <dbReference type="SAM" id="MobiDB-lite"/>
    </source>
</evidence>
<dbReference type="InterPro" id="IPR002939">
    <property type="entry name" value="DnaJ_C"/>
</dbReference>
<dbReference type="PANTHER" id="PTHR43096:SF52">
    <property type="entry name" value="DNAJ HOMOLOG 1, MITOCHONDRIAL-RELATED"/>
    <property type="match status" value="1"/>
</dbReference>
<evidence type="ECO:0000256" key="1">
    <source>
        <dbReference type="ARBA" id="ARBA00023186"/>
    </source>
</evidence>
<dbReference type="InterPro" id="IPR036869">
    <property type="entry name" value="J_dom_sf"/>
</dbReference>
<dbReference type="AlphaFoldDB" id="A0A1Y0IES4"/>
<dbReference type="Gene3D" id="1.10.287.110">
    <property type="entry name" value="DnaJ domain"/>
    <property type="match status" value="1"/>
</dbReference>
<dbReference type="PANTHER" id="PTHR43096">
    <property type="entry name" value="DNAJ HOMOLOG 1, MITOCHONDRIAL-RELATED"/>
    <property type="match status" value="1"/>
</dbReference>
<dbReference type="CDD" id="cd10747">
    <property type="entry name" value="DnaJ_C"/>
    <property type="match status" value="1"/>
</dbReference>
<evidence type="ECO:0000313" key="5">
    <source>
        <dbReference type="Proteomes" id="UP000196027"/>
    </source>
</evidence>
<dbReference type="InterPro" id="IPR008971">
    <property type="entry name" value="HSP40/DnaJ_pept-bd"/>
</dbReference>
<dbReference type="RefSeq" id="WP_087462719.1">
    <property type="nucleotide sequence ID" value="NZ_CP021425.1"/>
</dbReference>
<keyword evidence="1" id="KW-0143">Chaperone</keyword>
<dbReference type="Proteomes" id="UP000196027">
    <property type="component" value="Chromosome"/>
</dbReference>
<dbReference type="GO" id="GO:0042026">
    <property type="term" value="P:protein refolding"/>
    <property type="evidence" value="ECO:0007669"/>
    <property type="project" value="TreeGrafter"/>
</dbReference>
<dbReference type="InterPro" id="IPR001623">
    <property type="entry name" value="DnaJ_domain"/>
</dbReference>
<dbReference type="CDD" id="cd06257">
    <property type="entry name" value="DnaJ"/>
    <property type="match status" value="1"/>
</dbReference>
<dbReference type="Pfam" id="PF01556">
    <property type="entry name" value="DnaJ_C"/>
    <property type="match status" value="1"/>
</dbReference>
<feature type="region of interest" description="Disordered" evidence="2">
    <location>
        <begin position="131"/>
        <end position="155"/>
    </location>
</feature>
<dbReference type="EMBL" id="CP021425">
    <property type="protein sequence ID" value="ARU57873.1"/>
    <property type="molecule type" value="Genomic_DNA"/>
</dbReference>
<dbReference type="KEGG" id="ome:OLMES_3853"/>
<dbReference type="InterPro" id="IPR018253">
    <property type="entry name" value="DnaJ_domain_CS"/>
</dbReference>
<dbReference type="Gene3D" id="2.60.260.20">
    <property type="entry name" value="Urease metallochaperone UreE, N-terminal domain"/>
    <property type="match status" value="2"/>
</dbReference>
<dbReference type="SUPFAM" id="SSF49493">
    <property type="entry name" value="HSP40/DnaJ peptide-binding domain"/>
    <property type="match status" value="2"/>
</dbReference>
<accession>A0A1Y0IES4</accession>
<evidence type="ECO:0000313" key="4">
    <source>
        <dbReference type="EMBL" id="ARU57873.1"/>
    </source>
</evidence>
<dbReference type="PROSITE" id="PS00636">
    <property type="entry name" value="DNAJ_1"/>
    <property type="match status" value="1"/>
</dbReference>
<dbReference type="PROSITE" id="PS50076">
    <property type="entry name" value="DNAJ_2"/>
    <property type="match status" value="1"/>
</dbReference>
<reference evidence="4 5" key="1">
    <citation type="submission" date="2017-05" db="EMBL/GenBank/DDBJ databases">
        <title>Genomic insights into alkan degradation activity of Oleiphilus messinensis.</title>
        <authorList>
            <person name="Kozyavkin S.A."/>
            <person name="Slesarev A.I."/>
            <person name="Golyshin P.N."/>
            <person name="Korzhenkov A."/>
            <person name="Golyshina O.N."/>
            <person name="Toshchakov S.V."/>
        </authorList>
    </citation>
    <scope>NUCLEOTIDE SEQUENCE [LARGE SCALE GENOMIC DNA]</scope>
    <source>
        <strain evidence="4 5">ME102</strain>
    </source>
</reference>
<evidence type="ECO:0000259" key="3">
    <source>
        <dbReference type="PROSITE" id="PS50076"/>
    </source>
</evidence>
<name>A0A1Y0IES4_9GAMM</name>
<proteinExistence type="predicted"/>
<gene>
    <name evidence="4" type="ORF">OLMES_3853</name>
</gene>
<keyword evidence="5" id="KW-1185">Reference proteome</keyword>
<feature type="compositionally biased region" description="Polar residues" evidence="2">
    <location>
        <begin position="131"/>
        <end position="142"/>
    </location>
</feature>
<dbReference type="PRINTS" id="PR00625">
    <property type="entry name" value="JDOMAIN"/>
</dbReference>
<dbReference type="GO" id="GO:0051082">
    <property type="term" value="F:unfolded protein binding"/>
    <property type="evidence" value="ECO:0007669"/>
    <property type="project" value="InterPro"/>
</dbReference>
<organism evidence="4 5">
    <name type="scientific">Oleiphilus messinensis</name>
    <dbReference type="NCBI Taxonomy" id="141451"/>
    <lineage>
        <taxon>Bacteria</taxon>
        <taxon>Pseudomonadati</taxon>
        <taxon>Pseudomonadota</taxon>
        <taxon>Gammaproteobacteria</taxon>
        <taxon>Oceanospirillales</taxon>
        <taxon>Oleiphilaceae</taxon>
        <taxon>Oleiphilus</taxon>
    </lineage>
</organism>
<dbReference type="Pfam" id="PF00226">
    <property type="entry name" value="DnaJ"/>
    <property type="match status" value="1"/>
</dbReference>
<dbReference type="SUPFAM" id="SSF46565">
    <property type="entry name" value="Chaperone J-domain"/>
    <property type="match status" value="1"/>
</dbReference>
<sequence>MEYRDYYQTLGVARQASQDEIKKAYRKLARKYHPDVSKEPDAENQFKALNEAYEVLKDPEKRSAYDQLGSNWKAGQEFRPPPGWEGHFDFKSGGFGGQTGGNFSDFFQSIFGGAFGENVRSGFSASGFDQGSPFGNQGNFGRNGTHRGAQKGRDSQARLEIDLEDAYQGGKKKISLRVGNENRTLSVTIPKGIKAGQKIRLSGMGEPGWGKAAAGDLYLEVAFRQHTLYRIDDRDVYLDVPISPWEAALGAQVKVPTPIGSVDLKVAPGSQSGHKLRLKERGIPGQPPGNFYVVLQIVVPPVSDTKTRELFEQMQQQMQFNPRDKFSR</sequence>
<dbReference type="OrthoDB" id="9779889at2"/>
<feature type="domain" description="J" evidence="3">
    <location>
        <begin position="5"/>
        <end position="69"/>
    </location>
</feature>
<dbReference type="SMART" id="SM00271">
    <property type="entry name" value="DnaJ"/>
    <property type="match status" value="1"/>
</dbReference>
<dbReference type="GO" id="GO:0005737">
    <property type="term" value="C:cytoplasm"/>
    <property type="evidence" value="ECO:0007669"/>
    <property type="project" value="TreeGrafter"/>
</dbReference>
<dbReference type="FunFam" id="2.60.260.20:FF:000013">
    <property type="entry name" value="DnaJ subfamily B member 11"/>
    <property type="match status" value="1"/>
</dbReference>